<dbReference type="Proteomes" id="UP001353858">
    <property type="component" value="Unassembled WGS sequence"/>
</dbReference>
<feature type="region of interest" description="Disordered" evidence="1">
    <location>
        <begin position="32"/>
        <end position="72"/>
    </location>
</feature>
<reference evidence="3" key="1">
    <citation type="submission" date="2023-01" db="EMBL/GenBank/DDBJ databases">
        <title>Key to firefly adult light organ development and bioluminescence: homeobox transcription factors regulate luciferase expression and transportation to peroxisome.</title>
        <authorList>
            <person name="Fu X."/>
        </authorList>
    </citation>
    <scope>NUCLEOTIDE SEQUENCE [LARGE SCALE GENOMIC DNA]</scope>
</reference>
<feature type="compositionally biased region" description="Polar residues" evidence="1">
    <location>
        <begin position="395"/>
        <end position="412"/>
    </location>
</feature>
<proteinExistence type="predicted"/>
<accession>A0AAN7PG38</accession>
<evidence type="ECO:0000256" key="1">
    <source>
        <dbReference type="SAM" id="MobiDB-lite"/>
    </source>
</evidence>
<organism evidence="2 3">
    <name type="scientific">Aquatica leii</name>
    <dbReference type="NCBI Taxonomy" id="1421715"/>
    <lineage>
        <taxon>Eukaryota</taxon>
        <taxon>Metazoa</taxon>
        <taxon>Ecdysozoa</taxon>
        <taxon>Arthropoda</taxon>
        <taxon>Hexapoda</taxon>
        <taxon>Insecta</taxon>
        <taxon>Pterygota</taxon>
        <taxon>Neoptera</taxon>
        <taxon>Endopterygota</taxon>
        <taxon>Coleoptera</taxon>
        <taxon>Polyphaga</taxon>
        <taxon>Elateriformia</taxon>
        <taxon>Elateroidea</taxon>
        <taxon>Lampyridae</taxon>
        <taxon>Luciolinae</taxon>
        <taxon>Aquatica</taxon>
    </lineage>
</organism>
<protein>
    <submittedName>
        <fullName evidence="2">Uncharacterized protein</fullName>
    </submittedName>
</protein>
<feature type="region of interest" description="Disordered" evidence="1">
    <location>
        <begin position="204"/>
        <end position="223"/>
    </location>
</feature>
<dbReference type="AlphaFoldDB" id="A0AAN7PG38"/>
<sequence length="412" mass="48448">MVKSYNPMSKYSVRPFQSKLPPHRIYRILNKVISPNPSHHYKSSDVRRQDRGRRRNEQPDQIINGPATNNEPTERVLSNLKITTKEGKPRQRMTWTREMNITVMRCYYTATQLEQISIGYRPQLYNLFTETYPELTNIITPQRLVDQKRVILTNKRLTDEDIQNIKEEIATELDGKNTRQNNFQTSLQTTTTTIQNTELPETPATSTLLNKTPHTQTPRFTNTNSIDRINDELQTNIIKWTGINPENRLPLPKLIYKKDTNTIINTVNTLIEKHLHNTSTIEDIHQLVYIAAITVITQNKQLTQNRTSHERKQSKPKWQIRLENKINNIRKDLGRLTQYCKGNHTKQVTKHIRHIINNSNNKETPTEALDTLKQKLALYTTRLKRYKEANKRKTQNTQYNRNENYSTKPRKT</sequence>
<comment type="caution">
    <text evidence="2">The sequence shown here is derived from an EMBL/GenBank/DDBJ whole genome shotgun (WGS) entry which is preliminary data.</text>
</comment>
<evidence type="ECO:0000313" key="3">
    <source>
        <dbReference type="Proteomes" id="UP001353858"/>
    </source>
</evidence>
<keyword evidence="3" id="KW-1185">Reference proteome</keyword>
<gene>
    <name evidence="2" type="ORF">RN001_001580</name>
</gene>
<evidence type="ECO:0000313" key="2">
    <source>
        <dbReference type="EMBL" id="KAK4885309.1"/>
    </source>
</evidence>
<name>A0AAN7PG38_9COLE</name>
<feature type="region of interest" description="Disordered" evidence="1">
    <location>
        <begin position="387"/>
        <end position="412"/>
    </location>
</feature>
<dbReference type="EMBL" id="JARPUR010000001">
    <property type="protein sequence ID" value="KAK4885309.1"/>
    <property type="molecule type" value="Genomic_DNA"/>
</dbReference>